<dbReference type="Proteomes" id="UP000470384">
    <property type="component" value="Unassembled WGS sequence"/>
</dbReference>
<proteinExistence type="inferred from homology"/>
<feature type="domain" description="RAMA" evidence="11">
    <location>
        <begin position="296"/>
        <end position="393"/>
    </location>
</feature>
<dbReference type="InterPro" id="IPR029063">
    <property type="entry name" value="SAM-dependent_MTases_sf"/>
</dbReference>
<reference evidence="12 13" key="1">
    <citation type="journal article" date="2016" name="Int. J. Syst. Evol. Microbiol.">
        <title>Pyruvatibacter mobilis gen. nov., sp. nov., a marine bacterium from the culture broth of Picochlorum sp. 122.</title>
        <authorList>
            <person name="Wang G."/>
            <person name="Tang M."/>
            <person name="Wu H."/>
            <person name="Dai S."/>
            <person name="Li T."/>
            <person name="Chen C."/>
            <person name="He H."/>
            <person name="Fan J."/>
            <person name="Xiang W."/>
            <person name="Li X."/>
        </authorList>
    </citation>
    <scope>NUCLEOTIDE SEQUENCE [LARGE SCALE GENOMIC DNA]</scope>
    <source>
        <strain evidence="12 13">GYP-11</strain>
    </source>
</reference>
<dbReference type="EMBL" id="WXYQ01000007">
    <property type="protein sequence ID" value="NBG96224.1"/>
    <property type="molecule type" value="Genomic_DNA"/>
</dbReference>
<dbReference type="GO" id="GO:0008170">
    <property type="term" value="F:N-methyltransferase activity"/>
    <property type="evidence" value="ECO:0007669"/>
    <property type="project" value="InterPro"/>
</dbReference>
<keyword evidence="13" id="KW-1185">Reference proteome</keyword>
<dbReference type="PRINTS" id="PR00508">
    <property type="entry name" value="S21N4MTFRASE"/>
</dbReference>
<dbReference type="Pfam" id="PF01555">
    <property type="entry name" value="N6_N4_Mtase"/>
    <property type="match status" value="1"/>
</dbReference>
<evidence type="ECO:0000256" key="1">
    <source>
        <dbReference type="ARBA" id="ARBA00006594"/>
    </source>
</evidence>
<evidence type="ECO:0000256" key="4">
    <source>
        <dbReference type="ARBA" id="ARBA00022691"/>
    </source>
</evidence>
<comment type="catalytic activity">
    <reaction evidence="7">
        <text>a 2'-deoxyadenosine in DNA + S-adenosyl-L-methionine = an N(6)-methyl-2'-deoxyadenosine in DNA + S-adenosyl-L-homocysteine + H(+)</text>
        <dbReference type="Rhea" id="RHEA:15197"/>
        <dbReference type="Rhea" id="RHEA-COMP:12418"/>
        <dbReference type="Rhea" id="RHEA-COMP:12419"/>
        <dbReference type="ChEBI" id="CHEBI:15378"/>
        <dbReference type="ChEBI" id="CHEBI:57856"/>
        <dbReference type="ChEBI" id="CHEBI:59789"/>
        <dbReference type="ChEBI" id="CHEBI:90615"/>
        <dbReference type="ChEBI" id="CHEBI:90616"/>
        <dbReference type="EC" id="2.1.1.72"/>
    </reaction>
</comment>
<keyword evidence="4" id="KW-0949">S-adenosyl-L-methionine</keyword>
<evidence type="ECO:0000256" key="6">
    <source>
        <dbReference type="ARBA" id="ARBA00023125"/>
    </source>
</evidence>
<keyword evidence="2 12" id="KW-0489">Methyltransferase</keyword>
<dbReference type="Pfam" id="PF18755">
    <property type="entry name" value="RAMA"/>
    <property type="match status" value="1"/>
</dbReference>
<dbReference type="InterPro" id="IPR001091">
    <property type="entry name" value="RM_Methyltransferase"/>
</dbReference>
<dbReference type="EC" id="2.1.1.-" evidence="8"/>
<dbReference type="GO" id="GO:0003677">
    <property type="term" value="F:DNA binding"/>
    <property type="evidence" value="ECO:0007669"/>
    <property type="project" value="UniProtKB-KW"/>
</dbReference>
<dbReference type="FunFam" id="3.40.50.150:FF:000276">
    <property type="entry name" value="Methyltransferase"/>
    <property type="match status" value="1"/>
</dbReference>
<dbReference type="PANTHER" id="PTHR13370:SF3">
    <property type="entry name" value="TRNA (GUANINE(10)-N2)-METHYLTRANSFERASE HOMOLOG"/>
    <property type="match status" value="1"/>
</dbReference>
<dbReference type="InterPro" id="IPR002941">
    <property type="entry name" value="DNA_methylase_N4/N6"/>
</dbReference>
<dbReference type="InterPro" id="IPR002052">
    <property type="entry name" value="DNA_methylase_N6_adenine_CS"/>
</dbReference>
<comment type="caution">
    <text evidence="12">The sequence shown here is derived from an EMBL/GenBank/DDBJ whole genome shotgun (WGS) entry which is preliminary data.</text>
</comment>
<organism evidence="12 13">
    <name type="scientific">Pyruvatibacter mobilis</name>
    <dbReference type="NCBI Taxonomy" id="1712261"/>
    <lineage>
        <taxon>Bacteria</taxon>
        <taxon>Pseudomonadati</taxon>
        <taxon>Pseudomonadota</taxon>
        <taxon>Alphaproteobacteria</taxon>
        <taxon>Hyphomicrobiales</taxon>
        <taxon>Parvibaculaceae</taxon>
        <taxon>Pyruvatibacter</taxon>
    </lineage>
</organism>
<feature type="region of interest" description="Disordered" evidence="9">
    <location>
        <begin position="1"/>
        <end position="36"/>
    </location>
</feature>
<dbReference type="GO" id="GO:0032259">
    <property type="term" value="P:methylation"/>
    <property type="evidence" value="ECO:0007669"/>
    <property type="project" value="UniProtKB-KW"/>
</dbReference>
<evidence type="ECO:0000313" key="13">
    <source>
        <dbReference type="Proteomes" id="UP000470384"/>
    </source>
</evidence>
<accession>A0A845QCR8</accession>
<feature type="compositionally biased region" description="Low complexity" evidence="9">
    <location>
        <begin position="19"/>
        <end position="36"/>
    </location>
</feature>
<dbReference type="InterPro" id="IPR040843">
    <property type="entry name" value="RAMA"/>
</dbReference>
<dbReference type="GeneID" id="300655373"/>
<dbReference type="GO" id="GO:0005737">
    <property type="term" value="C:cytoplasm"/>
    <property type="evidence" value="ECO:0007669"/>
    <property type="project" value="TreeGrafter"/>
</dbReference>
<dbReference type="SUPFAM" id="SSF53335">
    <property type="entry name" value="S-adenosyl-L-methionine-dependent methyltransferases"/>
    <property type="match status" value="1"/>
</dbReference>
<keyword evidence="6" id="KW-0238">DNA-binding</keyword>
<comment type="similarity">
    <text evidence="1 8">Belongs to the N(4)/N(6)-methyltransferase family.</text>
</comment>
<evidence type="ECO:0000259" key="11">
    <source>
        <dbReference type="Pfam" id="PF18755"/>
    </source>
</evidence>
<dbReference type="RefSeq" id="WP_160588296.1">
    <property type="nucleotide sequence ID" value="NZ_BMHN01000001.1"/>
</dbReference>
<dbReference type="GO" id="GO:0009007">
    <property type="term" value="F:site-specific DNA-methyltransferase (adenine-specific) activity"/>
    <property type="evidence" value="ECO:0007669"/>
    <property type="project" value="UniProtKB-EC"/>
</dbReference>
<gene>
    <name evidence="12" type="ORF">GTQ45_10820</name>
</gene>
<feature type="domain" description="DNA methylase N-4/N-6" evidence="10">
    <location>
        <begin position="63"/>
        <end position="285"/>
    </location>
</feature>
<feature type="compositionally biased region" description="Low complexity" evidence="9">
    <location>
        <begin position="1"/>
        <end position="12"/>
    </location>
</feature>
<dbReference type="PROSITE" id="PS00092">
    <property type="entry name" value="N6_MTASE"/>
    <property type="match status" value="1"/>
</dbReference>
<evidence type="ECO:0000256" key="9">
    <source>
        <dbReference type="SAM" id="MobiDB-lite"/>
    </source>
</evidence>
<evidence type="ECO:0000256" key="2">
    <source>
        <dbReference type="ARBA" id="ARBA00022603"/>
    </source>
</evidence>
<keyword evidence="5" id="KW-0235">DNA replication</keyword>
<evidence type="ECO:0000256" key="8">
    <source>
        <dbReference type="RuleBase" id="RU362026"/>
    </source>
</evidence>
<dbReference type="OrthoDB" id="9800801at2"/>
<evidence type="ECO:0000256" key="3">
    <source>
        <dbReference type="ARBA" id="ARBA00022679"/>
    </source>
</evidence>
<sequence>MRTKSTRTTSRAATRKSVSKSASKSVSRTAPQARAAARAPLPVNTIINGDSIEELAKLPDASVDLVFADPPYNLQLEGELLRPNNTRVDGVDQEWDQFASFAEYDKFTRAWLAEAHRVLKPTGTLWVIGSYHNIFRVGVALQDLGFWVLNDIVWRKSNPMPNFRGRRFTNAHETMIWASKDRNAKGYTFNYDAMKALNDDLQMRSDWVLPICSGGERLKDDQGNKAHPTQKPESLLHRVILASSNPGDVVLDPFFGTGTTGAVAKKLNRKYVGIERDAQYAEVARKRIDRISHADPESLEVTQGKRAQPRVPFGTLVERGMIEPGTVLYGPGKRFKAKVRADGSLVVTGASGSIHKIGAHVQGQEACNGWTFWHLKTDAGLTPIDVLRQQVRAEGSV</sequence>
<evidence type="ECO:0000313" key="12">
    <source>
        <dbReference type="EMBL" id="NBG96224.1"/>
    </source>
</evidence>
<dbReference type="GO" id="GO:0006260">
    <property type="term" value="P:DNA replication"/>
    <property type="evidence" value="ECO:0007669"/>
    <property type="project" value="UniProtKB-KW"/>
</dbReference>
<evidence type="ECO:0000259" key="10">
    <source>
        <dbReference type="Pfam" id="PF01555"/>
    </source>
</evidence>
<evidence type="ECO:0000256" key="5">
    <source>
        <dbReference type="ARBA" id="ARBA00022705"/>
    </source>
</evidence>
<dbReference type="CDD" id="cd02440">
    <property type="entry name" value="AdoMet_MTases"/>
    <property type="match status" value="1"/>
</dbReference>
<protein>
    <recommendedName>
        <fullName evidence="8">Methyltransferase</fullName>
        <ecNumber evidence="8">2.1.1.-</ecNumber>
    </recommendedName>
</protein>
<dbReference type="AlphaFoldDB" id="A0A845QCR8"/>
<dbReference type="PANTHER" id="PTHR13370">
    <property type="entry name" value="RNA METHYLASE-RELATED"/>
    <property type="match status" value="1"/>
</dbReference>
<dbReference type="Gene3D" id="3.40.50.150">
    <property type="entry name" value="Vaccinia Virus protein VP39"/>
    <property type="match status" value="1"/>
</dbReference>
<evidence type="ECO:0000256" key="7">
    <source>
        <dbReference type="ARBA" id="ARBA00047942"/>
    </source>
</evidence>
<keyword evidence="3 12" id="KW-0808">Transferase</keyword>
<name>A0A845QCR8_9HYPH</name>